<protein>
    <submittedName>
        <fullName evidence="1">Uncharacterized protein</fullName>
    </submittedName>
</protein>
<dbReference type="EMBL" id="CP069103">
    <property type="protein sequence ID" value="QSS52206.1"/>
    <property type="molecule type" value="Genomic_DNA"/>
</dbReference>
<dbReference type="VEuPathDB" id="FungiDB:I7I53_07758"/>
<organism evidence="1 2">
    <name type="scientific">Ajellomyces capsulatus (strain H88)</name>
    <name type="common">Darling's disease fungus</name>
    <name type="synonym">Histoplasma capsulatum</name>
    <dbReference type="NCBI Taxonomy" id="544711"/>
    <lineage>
        <taxon>Eukaryota</taxon>
        <taxon>Fungi</taxon>
        <taxon>Dikarya</taxon>
        <taxon>Ascomycota</taxon>
        <taxon>Pezizomycotina</taxon>
        <taxon>Eurotiomycetes</taxon>
        <taxon>Eurotiomycetidae</taxon>
        <taxon>Onygenales</taxon>
        <taxon>Ajellomycetaceae</taxon>
        <taxon>Histoplasma</taxon>
    </lineage>
</organism>
<accession>A0A8A1LE73</accession>
<gene>
    <name evidence="1" type="ORF">I7I53_07758</name>
</gene>
<dbReference type="Proteomes" id="UP000663419">
    <property type="component" value="Chromosome 2"/>
</dbReference>
<dbReference type="AlphaFoldDB" id="A0A8A1LE73"/>
<evidence type="ECO:0000313" key="2">
    <source>
        <dbReference type="Proteomes" id="UP000663419"/>
    </source>
</evidence>
<evidence type="ECO:0000313" key="1">
    <source>
        <dbReference type="EMBL" id="QSS52206.1"/>
    </source>
</evidence>
<sequence>MASILYSLLYTKLITNAKTALPCDSTIALTIPKCLLIPFYLNQFSIKWISLWSWMVSRASRHH</sequence>
<proteinExistence type="predicted"/>
<reference evidence="1" key="1">
    <citation type="submission" date="2021-01" db="EMBL/GenBank/DDBJ databases">
        <title>Chromosome-level genome assembly of a human fungal pathogen reveals clustering of transcriptionally co-regulated genes.</title>
        <authorList>
            <person name="Voorhies M."/>
            <person name="Cohen S."/>
            <person name="Shea T.P."/>
            <person name="Petrus S."/>
            <person name="Munoz J.F."/>
            <person name="Poplawski S."/>
            <person name="Goldman W.E."/>
            <person name="Michael T."/>
            <person name="Cuomo C.A."/>
            <person name="Sil A."/>
            <person name="Beyhan S."/>
        </authorList>
    </citation>
    <scope>NUCLEOTIDE SEQUENCE</scope>
    <source>
        <strain evidence="1">H88</strain>
    </source>
</reference>
<name>A0A8A1LE73_AJEC8</name>